<gene>
    <name evidence="1" type="ORF">OBBRIDRAFT_726307</name>
</gene>
<keyword evidence="2" id="KW-1185">Reference proteome</keyword>
<feature type="non-terminal residue" evidence="1">
    <location>
        <position position="1"/>
    </location>
</feature>
<accession>A0A8E2B316</accession>
<dbReference type="EMBL" id="KV722365">
    <property type="protein sequence ID" value="OCH92732.1"/>
    <property type="molecule type" value="Genomic_DNA"/>
</dbReference>
<evidence type="ECO:0008006" key="3">
    <source>
        <dbReference type="Google" id="ProtNLM"/>
    </source>
</evidence>
<dbReference type="InterPro" id="IPR051055">
    <property type="entry name" value="PIF1_helicase"/>
</dbReference>
<dbReference type="PANTHER" id="PTHR47642">
    <property type="entry name" value="ATP-DEPENDENT DNA HELICASE"/>
    <property type="match status" value="1"/>
</dbReference>
<name>A0A8E2B316_9APHY</name>
<dbReference type="OrthoDB" id="432234at2759"/>
<evidence type="ECO:0000313" key="1">
    <source>
        <dbReference type="EMBL" id="OCH92732.1"/>
    </source>
</evidence>
<evidence type="ECO:0000313" key="2">
    <source>
        <dbReference type="Proteomes" id="UP000250043"/>
    </source>
</evidence>
<reference evidence="1 2" key="1">
    <citation type="submission" date="2016-07" db="EMBL/GenBank/DDBJ databases">
        <title>Draft genome of the white-rot fungus Obba rivulosa 3A-2.</title>
        <authorList>
            <consortium name="DOE Joint Genome Institute"/>
            <person name="Miettinen O."/>
            <person name="Riley R."/>
            <person name="Acob R."/>
            <person name="Barry K."/>
            <person name="Cullen D."/>
            <person name="De Vries R."/>
            <person name="Hainaut M."/>
            <person name="Hatakka A."/>
            <person name="Henrissat B."/>
            <person name="Hilden K."/>
            <person name="Kuo R."/>
            <person name="Labutti K."/>
            <person name="Lipzen A."/>
            <person name="Makela M.R."/>
            <person name="Sandor L."/>
            <person name="Spatafora J.W."/>
            <person name="Grigoriev I.V."/>
            <person name="Hibbett D.S."/>
        </authorList>
    </citation>
    <scope>NUCLEOTIDE SEQUENCE [LARGE SCALE GENOMIC DNA]</scope>
    <source>
        <strain evidence="1 2">3A-2</strain>
    </source>
</reference>
<proteinExistence type="predicted"/>
<dbReference type="PANTHER" id="PTHR47642:SF5">
    <property type="entry name" value="ATP-DEPENDENT DNA HELICASE"/>
    <property type="match status" value="1"/>
</dbReference>
<dbReference type="SUPFAM" id="SSF52540">
    <property type="entry name" value="P-loop containing nucleoside triphosphate hydrolases"/>
    <property type="match status" value="1"/>
</dbReference>
<organism evidence="1 2">
    <name type="scientific">Obba rivulosa</name>
    <dbReference type="NCBI Taxonomy" id="1052685"/>
    <lineage>
        <taxon>Eukaryota</taxon>
        <taxon>Fungi</taxon>
        <taxon>Dikarya</taxon>
        <taxon>Basidiomycota</taxon>
        <taxon>Agaricomycotina</taxon>
        <taxon>Agaricomycetes</taxon>
        <taxon>Polyporales</taxon>
        <taxon>Gelatoporiaceae</taxon>
        <taxon>Obba</taxon>
    </lineage>
</organism>
<protein>
    <recommendedName>
        <fullName evidence="3">ATP-dependent DNA helicase</fullName>
    </recommendedName>
</protein>
<dbReference type="AlphaFoldDB" id="A0A8E2B316"/>
<dbReference type="InterPro" id="IPR027417">
    <property type="entry name" value="P-loop_NTPase"/>
</dbReference>
<sequence>VLSGDFFQLPPVADRDKKGVPIPATLAFEATSWPKCVGSPVMLKKVFRQKDQAFVDMLNSMRYGNLDPGIISKFRKLQRQVKYDDGIEPTELFPTKSEVRHCNAVRLRKLEGKSHPFRAIDIPGRDDKGVPFPKRKVDSSLNRLVASQLVTLKVVI</sequence>
<dbReference type="Proteomes" id="UP000250043">
    <property type="component" value="Unassembled WGS sequence"/>
</dbReference>